<proteinExistence type="predicted"/>
<dbReference type="RefSeq" id="XP_033590472.1">
    <property type="nucleotide sequence ID" value="XM_033729273.1"/>
</dbReference>
<dbReference type="GeneID" id="54470275"/>
<evidence type="ECO:0000313" key="2">
    <source>
        <dbReference type="Proteomes" id="UP000799767"/>
    </source>
</evidence>
<dbReference type="AlphaFoldDB" id="A0A6A6PV86"/>
<sequence length="159" mass="17134">MKNAHPDPRIRTDIDSSTCNEDLCLAFARIGTTPRESPVFPIPFPTDSYLLRTASHSIPAKRTCGRAYNLLERTPPVDEHASTCRKGIIGGGSVGCGPGGLAGASLHPILCPPPRSFEDALAHSFHFLLHSHRLLLSAALATTGFCCFCRATKYVEPYG</sequence>
<accession>A0A6A6PV86</accession>
<organism evidence="1 2">
    <name type="scientific">Neohortaea acidophila</name>
    <dbReference type="NCBI Taxonomy" id="245834"/>
    <lineage>
        <taxon>Eukaryota</taxon>
        <taxon>Fungi</taxon>
        <taxon>Dikarya</taxon>
        <taxon>Ascomycota</taxon>
        <taxon>Pezizomycotina</taxon>
        <taxon>Dothideomycetes</taxon>
        <taxon>Dothideomycetidae</taxon>
        <taxon>Mycosphaerellales</taxon>
        <taxon>Teratosphaeriaceae</taxon>
        <taxon>Neohortaea</taxon>
    </lineage>
</organism>
<name>A0A6A6PV86_9PEZI</name>
<keyword evidence="2" id="KW-1185">Reference proteome</keyword>
<dbReference type="EMBL" id="MU001634">
    <property type="protein sequence ID" value="KAF2483902.1"/>
    <property type="molecule type" value="Genomic_DNA"/>
</dbReference>
<evidence type="ECO:0000313" key="1">
    <source>
        <dbReference type="EMBL" id="KAF2483902.1"/>
    </source>
</evidence>
<protein>
    <submittedName>
        <fullName evidence="1">Uncharacterized protein</fullName>
    </submittedName>
</protein>
<reference evidence="1" key="1">
    <citation type="journal article" date="2020" name="Stud. Mycol.">
        <title>101 Dothideomycetes genomes: a test case for predicting lifestyles and emergence of pathogens.</title>
        <authorList>
            <person name="Haridas S."/>
            <person name="Albert R."/>
            <person name="Binder M."/>
            <person name="Bloem J."/>
            <person name="Labutti K."/>
            <person name="Salamov A."/>
            <person name="Andreopoulos B."/>
            <person name="Baker S."/>
            <person name="Barry K."/>
            <person name="Bills G."/>
            <person name="Bluhm B."/>
            <person name="Cannon C."/>
            <person name="Castanera R."/>
            <person name="Culley D."/>
            <person name="Daum C."/>
            <person name="Ezra D."/>
            <person name="Gonzalez J."/>
            <person name="Henrissat B."/>
            <person name="Kuo A."/>
            <person name="Liang C."/>
            <person name="Lipzen A."/>
            <person name="Lutzoni F."/>
            <person name="Magnuson J."/>
            <person name="Mondo S."/>
            <person name="Nolan M."/>
            <person name="Ohm R."/>
            <person name="Pangilinan J."/>
            <person name="Park H.-J."/>
            <person name="Ramirez L."/>
            <person name="Alfaro M."/>
            <person name="Sun H."/>
            <person name="Tritt A."/>
            <person name="Yoshinaga Y."/>
            <person name="Zwiers L.-H."/>
            <person name="Turgeon B."/>
            <person name="Goodwin S."/>
            <person name="Spatafora J."/>
            <person name="Crous P."/>
            <person name="Grigoriev I."/>
        </authorList>
    </citation>
    <scope>NUCLEOTIDE SEQUENCE</scope>
    <source>
        <strain evidence="1">CBS 113389</strain>
    </source>
</reference>
<gene>
    <name evidence="1" type="ORF">BDY17DRAFT_117451</name>
</gene>
<dbReference type="Proteomes" id="UP000799767">
    <property type="component" value="Unassembled WGS sequence"/>
</dbReference>